<keyword evidence="9" id="KW-0808">Transferase</keyword>
<comment type="subcellular location">
    <subcellularLocation>
        <location evidence="3">Cytoplasm</location>
    </subcellularLocation>
</comment>
<keyword evidence="13" id="KW-0460">Magnesium</keyword>
<keyword evidence="7" id="KW-0963">Cytoplasm</keyword>
<dbReference type="Pfam" id="PF00391">
    <property type="entry name" value="PEP-utilizers"/>
    <property type="match status" value="1"/>
</dbReference>
<dbReference type="InterPro" id="IPR000121">
    <property type="entry name" value="PEP_util_C"/>
</dbReference>
<dbReference type="GO" id="GO:0046872">
    <property type="term" value="F:metal ion binding"/>
    <property type="evidence" value="ECO:0007669"/>
    <property type="project" value="UniProtKB-KW"/>
</dbReference>
<comment type="catalytic activity">
    <reaction evidence="1">
        <text>L-histidyl-[protein] + phosphoenolpyruvate = N(pros)-phospho-L-histidyl-[protein] + pyruvate</text>
        <dbReference type="Rhea" id="RHEA:23880"/>
        <dbReference type="Rhea" id="RHEA-COMP:9745"/>
        <dbReference type="Rhea" id="RHEA-COMP:9746"/>
        <dbReference type="ChEBI" id="CHEBI:15361"/>
        <dbReference type="ChEBI" id="CHEBI:29979"/>
        <dbReference type="ChEBI" id="CHEBI:58702"/>
        <dbReference type="ChEBI" id="CHEBI:64837"/>
        <dbReference type="EC" id="2.7.3.9"/>
    </reaction>
</comment>
<dbReference type="InterPro" id="IPR008731">
    <property type="entry name" value="PTS_EIN"/>
</dbReference>
<accession>E0XSP8</accession>
<dbReference type="Gene3D" id="3.50.30.10">
    <property type="entry name" value="Phosphohistidine domain"/>
    <property type="match status" value="1"/>
</dbReference>
<dbReference type="InterPro" id="IPR050499">
    <property type="entry name" value="PEP-utilizing_PTS_enzyme"/>
</dbReference>
<comment type="cofactor">
    <cofactor evidence="2">
        <name>Mg(2+)</name>
        <dbReference type="ChEBI" id="CHEBI:18420"/>
    </cofactor>
</comment>
<dbReference type="InterPro" id="IPR029016">
    <property type="entry name" value="GAF-like_dom_sf"/>
</dbReference>
<evidence type="ECO:0000256" key="5">
    <source>
        <dbReference type="ARBA" id="ARBA00012232"/>
    </source>
</evidence>
<evidence type="ECO:0000256" key="9">
    <source>
        <dbReference type="ARBA" id="ARBA00022679"/>
    </source>
</evidence>
<evidence type="ECO:0000256" key="3">
    <source>
        <dbReference type="ARBA" id="ARBA00004496"/>
    </source>
</evidence>
<keyword evidence="10" id="KW-0598">Phosphotransferase system</keyword>
<sequence length="756" mass="83401">MAGEKSWIGARRMLRQLRDAMAGHGSAQERLDRTTQIIARGMIAEVCSVYVLRPGDILELFATEGLRKDAVHRTRLRIGEGLVGDIAAYARPLALSDAQAHPQFAYRPETGEEIFHSLLGVPVLRGRRVLGVLVVQNKTERRYAEEETETLETIAMVLAELVAGGELVRQAELTAMASPLGVPSRLNGTRLNGGLGFGPAVLHRRGTAAMQTVSEDPERELLRLNQAIDAMHQEIDAMLELYDGEGGGEHIDILRTYRMFAEDRGWMERVREGVRSGLTGEAAVSKVLDDTRARMQDASDPYIRERLMDLDDLGYRLLQHLTGEQKVSDAITGEDGFVLIARSMGPAELLDYDRDLLRGLVLEEASYNSHVAIVARSMGLPVIGSVGYVLSQVEEGAPVLVDGDSGVVVIRPGAEFQARIRESIELRERHQAELEAIRELPAVTCDGTEISLMTNAGLLIDLEHLRASGADGVGLLRTEVAFMLHSSFPNVAEQRDLYTRIFDAVEDRPVIFRTFDIGGDKLLPYFDGSEDENPAMGWRAMRIAMDRPLMLCRQLRALIEAASGRELHIMFPMVSEVAEFDAARELVHREWQVAKERGTILPTTLKVGAMLEVPSLYFQLSALLQRVDFLSIGSNDLLQFLFASDRGNPLVGERYDTLSPAVLNFLRDVIRQCDQAGVPVSICGEMAGAPLEAMVLIGIGFRRLSMSASSVGGVRMMIRSLDTRELAAYLATVLGGPDRTLRYKLAAFARDHGFLI</sequence>
<dbReference type="InterPro" id="IPR023151">
    <property type="entry name" value="PEP_util_CS"/>
</dbReference>
<reference evidence="15" key="1">
    <citation type="journal article" date="2011" name="Environ. Microbiol.">
        <title>Time-series analyses of Monterey Bay coastal microbial picoplankton using a 'genome proxy' microarray.</title>
        <authorList>
            <person name="Rich V.I."/>
            <person name="Pham V.D."/>
            <person name="Eppley J."/>
            <person name="Shi Y."/>
            <person name="DeLong E.F."/>
        </authorList>
    </citation>
    <scope>NUCLEOTIDE SEQUENCE</scope>
</reference>
<evidence type="ECO:0000256" key="13">
    <source>
        <dbReference type="ARBA" id="ARBA00022842"/>
    </source>
</evidence>
<dbReference type="InterPro" id="IPR040442">
    <property type="entry name" value="Pyrv_kinase-like_dom_sf"/>
</dbReference>
<dbReference type="Pfam" id="PF02896">
    <property type="entry name" value="PEP-utilizers_C"/>
    <property type="match status" value="1"/>
</dbReference>
<dbReference type="GO" id="GO:0008965">
    <property type="term" value="F:phosphoenolpyruvate-protein phosphotransferase activity"/>
    <property type="evidence" value="ECO:0007669"/>
    <property type="project" value="UniProtKB-EC"/>
</dbReference>
<dbReference type="Gene3D" id="3.20.20.60">
    <property type="entry name" value="Phosphoenolpyruvate-binding domains"/>
    <property type="match status" value="1"/>
</dbReference>
<evidence type="ECO:0000256" key="11">
    <source>
        <dbReference type="ARBA" id="ARBA00022723"/>
    </source>
</evidence>
<dbReference type="SUPFAM" id="SSF47831">
    <property type="entry name" value="Enzyme I of the PEP:sugar phosphotransferase system HPr-binding (sub)domain"/>
    <property type="match status" value="1"/>
</dbReference>
<dbReference type="PANTHER" id="PTHR46244:SF6">
    <property type="entry name" value="PHOSPHOENOLPYRUVATE-PROTEIN PHOSPHOTRANSFERASE"/>
    <property type="match status" value="1"/>
</dbReference>
<dbReference type="SMART" id="SM00065">
    <property type="entry name" value="GAF"/>
    <property type="match status" value="1"/>
</dbReference>
<dbReference type="Gene3D" id="1.10.274.10">
    <property type="entry name" value="PtsI, HPr-binding domain"/>
    <property type="match status" value="1"/>
</dbReference>
<dbReference type="EC" id="2.7.3.9" evidence="5"/>
<evidence type="ECO:0000256" key="12">
    <source>
        <dbReference type="ARBA" id="ARBA00022777"/>
    </source>
</evidence>
<keyword evidence="11" id="KW-0479">Metal-binding</keyword>
<keyword evidence="12" id="KW-0418">Kinase</keyword>
<dbReference type="GO" id="GO:0005737">
    <property type="term" value="C:cytoplasm"/>
    <property type="evidence" value="ECO:0007669"/>
    <property type="project" value="UniProtKB-SubCell"/>
</dbReference>
<evidence type="ECO:0000256" key="10">
    <source>
        <dbReference type="ARBA" id="ARBA00022683"/>
    </source>
</evidence>
<dbReference type="PROSITE" id="PS00742">
    <property type="entry name" value="PEP_ENZYMES_2"/>
    <property type="match status" value="1"/>
</dbReference>
<dbReference type="InterPro" id="IPR036637">
    <property type="entry name" value="Phosphohistidine_dom_sf"/>
</dbReference>
<dbReference type="NCBIfam" id="TIGR01417">
    <property type="entry name" value="PTS_I_fam"/>
    <property type="match status" value="1"/>
</dbReference>
<comment type="similarity">
    <text evidence="4">Belongs to the PEP-utilizing enzyme family.</text>
</comment>
<dbReference type="SUPFAM" id="SSF51621">
    <property type="entry name" value="Phosphoenolpyruvate/pyruvate domain"/>
    <property type="match status" value="1"/>
</dbReference>
<dbReference type="SUPFAM" id="SSF52009">
    <property type="entry name" value="Phosphohistidine domain"/>
    <property type="match status" value="1"/>
</dbReference>
<dbReference type="Gene3D" id="3.30.450.40">
    <property type="match status" value="1"/>
</dbReference>
<dbReference type="PANTHER" id="PTHR46244">
    <property type="entry name" value="PHOSPHOENOLPYRUVATE-PROTEIN PHOSPHOTRANSFERASE"/>
    <property type="match status" value="1"/>
</dbReference>
<evidence type="ECO:0000256" key="1">
    <source>
        <dbReference type="ARBA" id="ARBA00000683"/>
    </source>
</evidence>
<dbReference type="PRINTS" id="PR01736">
    <property type="entry name" value="PHPHTRNFRASE"/>
</dbReference>
<keyword evidence="8" id="KW-0762">Sugar transport</keyword>
<evidence type="ECO:0000256" key="8">
    <source>
        <dbReference type="ARBA" id="ARBA00022597"/>
    </source>
</evidence>
<dbReference type="InterPro" id="IPR006318">
    <property type="entry name" value="PTS_EI-like"/>
</dbReference>
<organism evidence="15">
    <name type="scientific">uncultured Rhodospirillales bacterium HF0070_31K06</name>
    <dbReference type="NCBI Taxonomy" id="710786"/>
    <lineage>
        <taxon>Bacteria</taxon>
        <taxon>Pseudomonadati</taxon>
        <taxon>Pseudomonadota</taxon>
        <taxon>Alphaproteobacteria</taxon>
        <taxon>Rhodospirillales</taxon>
        <taxon>environmental samples</taxon>
    </lineage>
</organism>
<dbReference type="SUPFAM" id="SSF55781">
    <property type="entry name" value="GAF domain-like"/>
    <property type="match status" value="1"/>
</dbReference>
<dbReference type="Pfam" id="PF05524">
    <property type="entry name" value="PEP-utilisers_N"/>
    <property type="match status" value="1"/>
</dbReference>
<dbReference type="InterPro" id="IPR008279">
    <property type="entry name" value="PEP-util_enz_mobile_dom"/>
</dbReference>
<dbReference type="GO" id="GO:0009401">
    <property type="term" value="P:phosphoenolpyruvate-dependent sugar phosphotransferase system"/>
    <property type="evidence" value="ECO:0007669"/>
    <property type="project" value="UniProtKB-KW"/>
</dbReference>
<evidence type="ECO:0000256" key="7">
    <source>
        <dbReference type="ARBA" id="ARBA00022490"/>
    </source>
</evidence>
<dbReference type="EMBL" id="GU474864">
    <property type="protein sequence ID" value="ADI17439.1"/>
    <property type="molecule type" value="Genomic_DNA"/>
</dbReference>
<protein>
    <recommendedName>
        <fullName evidence="5">phosphoenolpyruvate--protein phosphotransferase</fullName>
        <ecNumber evidence="5">2.7.3.9</ecNumber>
    </recommendedName>
</protein>
<dbReference type="InterPro" id="IPR003018">
    <property type="entry name" value="GAF"/>
</dbReference>
<evidence type="ECO:0000313" key="15">
    <source>
        <dbReference type="EMBL" id="ADI17439.1"/>
    </source>
</evidence>
<evidence type="ECO:0000256" key="4">
    <source>
        <dbReference type="ARBA" id="ARBA00007837"/>
    </source>
</evidence>
<dbReference type="InterPro" id="IPR036618">
    <property type="entry name" value="PtsI_HPr-bd_sf"/>
</dbReference>
<proteinExistence type="inferred from homology"/>
<keyword evidence="6" id="KW-0813">Transport</keyword>
<dbReference type="InterPro" id="IPR015813">
    <property type="entry name" value="Pyrv/PenolPyrv_kinase-like_dom"/>
</dbReference>
<dbReference type="Pfam" id="PF01590">
    <property type="entry name" value="GAF"/>
    <property type="match status" value="1"/>
</dbReference>
<name>E0XSP8_9PROT</name>
<feature type="domain" description="GAF" evidence="14">
    <location>
        <begin position="26"/>
        <end position="172"/>
    </location>
</feature>
<dbReference type="GO" id="GO:0016301">
    <property type="term" value="F:kinase activity"/>
    <property type="evidence" value="ECO:0007669"/>
    <property type="project" value="UniProtKB-KW"/>
</dbReference>
<evidence type="ECO:0000256" key="6">
    <source>
        <dbReference type="ARBA" id="ARBA00022448"/>
    </source>
</evidence>
<dbReference type="AlphaFoldDB" id="E0XSP8"/>
<evidence type="ECO:0000259" key="14">
    <source>
        <dbReference type="SMART" id="SM00065"/>
    </source>
</evidence>
<evidence type="ECO:0000256" key="2">
    <source>
        <dbReference type="ARBA" id="ARBA00001946"/>
    </source>
</evidence>